<comment type="caution">
    <text evidence="1">The sequence shown here is derived from an EMBL/GenBank/DDBJ whole genome shotgun (WGS) entry which is preliminary data.</text>
</comment>
<organism evidence="1 2">
    <name type="scientific">Pistacia integerrima</name>
    <dbReference type="NCBI Taxonomy" id="434235"/>
    <lineage>
        <taxon>Eukaryota</taxon>
        <taxon>Viridiplantae</taxon>
        <taxon>Streptophyta</taxon>
        <taxon>Embryophyta</taxon>
        <taxon>Tracheophyta</taxon>
        <taxon>Spermatophyta</taxon>
        <taxon>Magnoliopsida</taxon>
        <taxon>eudicotyledons</taxon>
        <taxon>Gunneridae</taxon>
        <taxon>Pentapetalae</taxon>
        <taxon>rosids</taxon>
        <taxon>malvids</taxon>
        <taxon>Sapindales</taxon>
        <taxon>Anacardiaceae</taxon>
        <taxon>Pistacia</taxon>
    </lineage>
</organism>
<dbReference type="Proteomes" id="UP001163603">
    <property type="component" value="Chromosome 5"/>
</dbReference>
<keyword evidence="2" id="KW-1185">Reference proteome</keyword>
<accession>A0ACC0YUR0</accession>
<reference evidence="2" key="1">
    <citation type="journal article" date="2023" name="G3 (Bethesda)">
        <title>Genome assembly and association tests identify interacting loci associated with vigor, precocity, and sex in interspecific pistachio rootstocks.</title>
        <authorList>
            <person name="Palmer W."/>
            <person name="Jacygrad E."/>
            <person name="Sagayaradj S."/>
            <person name="Cavanaugh K."/>
            <person name="Han R."/>
            <person name="Bertier L."/>
            <person name="Beede B."/>
            <person name="Kafkas S."/>
            <person name="Golino D."/>
            <person name="Preece J."/>
            <person name="Michelmore R."/>
        </authorList>
    </citation>
    <scope>NUCLEOTIDE SEQUENCE [LARGE SCALE GENOMIC DNA]</scope>
</reference>
<proteinExistence type="predicted"/>
<evidence type="ECO:0000313" key="1">
    <source>
        <dbReference type="EMBL" id="KAJ0040924.1"/>
    </source>
</evidence>
<protein>
    <submittedName>
        <fullName evidence="1">Uncharacterized protein</fullName>
    </submittedName>
</protein>
<sequence>MASRSTSDQLSGQFYLNVNDNGLAADPVNHTGDLPEECYWNVPITVIYRAALDADGILRLYSHLFDINGNSNATIEWFALINQWNFTDEEGCQRKEPTLVYNITNLEKTKLGGLAYEKQPMRKEDCRLVAMEEVHMKTLERMVKGSGFSVGIWLLTVPEVTIVWTASLDDPPVSPNAKLQLTKDGIF</sequence>
<name>A0ACC0YUR0_9ROSI</name>
<gene>
    <name evidence="1" type="ORF">Pint_27148</name>
</gene>
<evidence type="ECO:0000313" key="2">
    <source>
        <dbReference type="Proteomes" id="UP001163603"/>
    </source>
</evidence>
<dbReference type="EMBL" id="CM047740">
    <property type="protein sequence ID" value="KAJ0040924.1"/>
    <property type="molecule type" value="Genomic_DNA"/>
</dbReference>